<keyword evidence="2 6" id="KW-0732">Signal</keyword>
<comment type="subunit">
    <text evidence="6">Hexamer; each subunit is composed of an acidic and a basic chain derived from a single precursor and linked by a disulfide bond.</text>
</comment>
<dbReference type="EMBL" id="OZ034820">
    <property type="protein sequence ID" value="CAL1399539.1"/>
    <property type="molecule type" value="Genomic_DNA"/>
</dbReference>
<dbReference type="PANTHER" id="PTHR31189:SF35">
    <property type="entry name" value="12S SEED STORAGE PROTEIN CRB"/>
    <property type="match status" value="1"/>
</dbReference>
<comment type="similarity">
    <text evidence="1 6">Belongs to the 11S seed storage protein (globulins) family.</text>
</comment>
<dbReference type="PROSITE" id="PS00305">
    <property type="entry name" value="11S_SEED_STORAGE"/>
    <property type="match status" value="1"/>
</dbReference>
<dbReference type="FunFam" id="2.60.120.10:FF:000073">
    <property type="entry name" value="Glycinin G1"/>
    <property type="match status" value="1"/>
</dbReference>
<protein>
    <recommendedName>
        <fullName evidence="7">Cupin type-1 domain-containing protein</fullName>
    </recommendedName>
</protein>
<gene>
    <name evidence="8" type="ORF">LTRI10_LOCUS39718</name>
</gene>
<evidence type="ECO:0000256" key="6">
    <source>
        <dbReference type="RuleBase" id="RU003681"/>
    </source>
</evidence>
<comment type="function">
    <text evidence="6">Seed storage protein.</text>
</comment>
<dbReference type="AlphaFoldDB" id="A0AAV2FMK5"/>
<dbReference type="PRINTS" id="PR00439">
    <property type="entry name" value="11SGLOBULIN"/>
</dbReference>
<dbReference type="GO" id="GO:0045735">
    <property type="term" value="F:nutrient reservoir activity"/>
    <property type="evidence" value="ECO:0007669"/>
    <property type="project" value="UniProtKB-KW"/>
</dbReference>
<dbReference type="InterPro" id="IPR006045">
    <property type="entry name" value="Cupin_1"/>
</dbReference>
<evidence type="ECO:0000256" key="4">
    <source>
        <dbReference type="ARBA" id="ARBA00023129"/>
    </source>
</evidence>
<reference evidence="8 9" key="1">
    <citation type="submission" date="2024-04" db="EMBL/GenBank/DDBJ databases">
        <authorList>
            <person name="Fracassetti M."/>
        </authorList>
    </citation>
    <scope>NUCLEOTIDE SEQUENCE [LARGE SCALE GENOMIC DNA]</scope>
</reference>
<evidence type="ECO:0000256" key="1">
    <source>
        <dbReference type="ARBA" id="ARBA00007178"/>
    </source>
</evidence>
<dbReference type="InterPro" id="IPR006044">
    <property type="entry name" value="11S_seedstore_pln"/>
</dbReference>
<keyword evidence="3 6" id="KW-0758">Storage protein</keyword>
<evidence type="ECO:0000256" key="2">
    <source>
        <dbReference type="ARBA" id="ARBA00022729"/>
    </source>
</evidence>
<evidence type="ECO:0000259" key="7">
    <source>
        <dbReference type="SMART" id="SM00835"/>
    </source>
</evidence>
<evidence type="ECO:0000256" key="3">
    <source>
        <dbReference type="ARBA" id="ARBA00022761"/>
    </source>
</evidence>
<organism evidence="8 9">
    <name type="scientific">Linum trigynum</name>
    <dbReference type="NCBI Taxonomy" id="586398"/>
    <lineage>
        <taxon>Eukaryota</taxon>
        <taxon>Viridiplantae</taxon>
        <taxon>Streptophyta</taxon>
        <taxon>Embryophyta</taxon>
        <taxon>Tracheophyta</taxon>
        <taxon>Spermatophyta</taxon>
        <taxon>Magnoliopsida</taxon>
        <taxon>eudicotyledons</taxon>
        <taxon>Gunneridae</taxon>
        <taxon>Pentapetalae</taxon>
        <taxon>rosids</taxon>
        <taxon>fabids</taxon>
        <taxon>Malpighiales</taxon>
        <taxon>Linaceae</taxon>
        <taxon>Linum</taxon>
    </lineage>
</organism>
<keyword evidence="5 6" id="KW-1015">Disulfide bond</keyword>
<feature type="domain" description="Cupin type-1" evidence="7">
    <location>
        <begin position="192"/>
        <end position="341"/>
    </location>
</feature>
<dbReference type="GO" id="GO:0048316">
    <property type="term" value="P:seed development"/>
    <property type="evidence" value="ECO:0007669"/>
    <property type="project" value="UniProtKB-ARBA"/>
</dbReference>
<dbReference type="InterPro" id="IPR011051">
    <property type="entry name" value="RmlC_Cupin_sf"/>
</dbReference>
<dbReference type="InterPro" id="IPR050253">
    <property type="entry name" value="Seed_Storage-Functional"/>
</dbReference>
<feature type="chain" id="PRO_5043102657" description="Cupin type-1 domain-containing protein" evidence="6">
    <location>
        <begin position="26"/>
        <end position="365"/>
    </location>
</feature>
<dbReference type="CDD" id="cd02243">
    <property type="entry name" value="cupin_11S_legumin_C"/>
    <property type="match status" value="1"/>
</dbReference>
<dbReference type="InterPro" id="IPR022379">
    <property type="entry name" value="11S_seedstore_CS"/>
</dbReference>
<dbReference type="PANTHER" id="PTHR31189">
    <property type="entry name" value="OS03G0336100 PROTEIN-RELATED"/>
    <property type="match status" value="1"/>
</dbReference>
<dbReference type="Pfam" id="PF00190">
    <property type="entry name" value="Cupin_1"/>
    <property type="match status" value="2"/>
</dbReference>
<dbReference type="InterPro" id="IPR014710">
    <property type="entry name" value="RmlC-like_jellyroll"/>
</dbReference>
<evidence type="ECO:0000256" key="5">
    <source>
        <dbReference type="ARBA" id="ARBA00023157"/>
    </source>
</evidence>
<proteinExistence type="inferred from homology"/>
<sequence length="365" mass="40969">MARSSPSLLCPSLCLFALLFHASQARQQWQQGNECQLDRINAIEPDNRIQSEADTIETWNPSHQQFQCAGVAIVRRTIEPNGLLLPSYSNTPQLIYIDEKRKRRQRQGGSSSCNNLFCGLDSSFIAEAFNIDESLARKLQGENDNRGSIVRVEGQLEFARPPKRIQEERQQQGGRGLANGLEETFCSMRMKENIGDPSRADIFAPEAGRITTVNSHNLPVLRWIQLSAERGVLYNEAMRLPHWNLNANSIIYGIRGQARVQIVNENGNSVFDGELREGQVLTVPQNFAVAKRCESDRFEWVSFKTNDNAMVNSIAGRTSAIRAIPADVLANAWRVSPEEARKLKFNRQETHLASSRSQSFRAAAA</sequence>
<feature type="signal peptide" evidence="6">
    <location>
        <begin position="1"/>
        <end position="25"/>
    </location>
</feature>
<dbReference type="SMART" id="SM00835">
    <property type="entry name" value="Cupin_1"/>
    <property type="match status" value="1"/>
</dbReference>
<evidence type="ECO:0000313" key="8">
    <source>
        <dbReference type="EMBL" id="CAL1399539.1"/>
    </source>
</evidence>
<dbReference type="SUPFAM" id="SSF51182">
    <property type="entry name" value="RmlC-like cupins"/>
    <property type="match status" value="1"/>
</dbReference>
<dbReference type="Gene3D" id="2.60.120.10">
    <property type="entry name" value="Jelly Rolls"/>
    <property type="match status" value="3"/>
</dbReference>
<dbReference type="Proteomes" id="UP001497516">
    <property type="component" value="Chromosome 7"/>
</dbReference>
<keyword evidence="9" id="KW-1185">Reference proteome</keyword>
<accession>A0AAV2FMK5</accession>
<keyword evidence="4 6" id="KW-0708">Seed storage protein</keyword>
<name>A0AAV2FMK5_9ROSI</name>
<evidence type="ECO:0000313" key="9">
    <source>
        <dbReference type="Proteomes" id="UP001497516"/>
    </source>
</evidence>